<protein>
    <submittedName>
        <fullName evidence="2">Uncharacterized protein</fullName>
    </submittedName>
</protein>
<feature type="signal peptide" evidence="1">
    <location>
        <begin position="1"/>
        <end position="34"/>
    </location>
</feature>
<name>A0ABT7YIB9_9ACTN</name>
<dbReference type="Proteomes" id="UP001171902">
    <property type="component" value="Unassembled WGS sequence"/>
</dbReference>
<feature type="chain" id="PRO_5047492548" evidence="1">
    <location>
        <begin position="35"/>
        <end position="167"/>
    </location>
</feature>
<keyword evidence="1" id="KW-0732">Signal</keyword>
<comment type="caution">
    <text evidence="2">The sequence shown here is derived from an EMBL/GenBank/DDBJ whole genome shotgun (WGS) entry which is preliminary data.</text>
</comment>
<evidence type="ECO:0000313" key="2">
    <source>
        <dbReference type="EMBL" id="MDN3238343.1"/>
    </source>
</evidence>
<reference evidence="2" key="1">
    <citation type="submission" date="2023-06" db="EMBL/GenBank/DDBJ databases">
        <title>Gycomyces niveus sp.nov., a novel actinomycete isolated from soil in Shouguang.</title>
        <authorList>
            <person name="Yang X."/>
            <person name="Zhao J."/>
        </authorList>
    </citation>
    <scope>NUCLEOTIDE SEQUENCE</scope>
    <source>
        <strain evidence="2">NEAU C2</strain>
    </source>
</reference>
<gene>
    <name evidence="2" type="ORF">QWI33_01295</name>
</gene>
<keyword evidence="3" id="KW-1185">Reference proteome</keyword>
<proteinExistence type="predicted"/>
<evidence type="ECO:0000256" key="1">
    <source>
        <dbReference type="SAM" id="SignalP"/>
    </source>
</evidence>
<dbReference type="EMBL" id="JAUEMJ010000001">
    <property type="protein sequence ID" value="MDN3238343.1"/>
    <property type="molecule type" value="Genomic_DNA"/>
</dbReference>
<accession>A0ABT7YIB9</accession>
<organism evidence="2 3">
    <name type="scientific">Glycomyces tritici</name>
    <dbReference type="NCBI Taxonomy" id="2665176"/>
    <lineage>
        <taxon>Bacteria</taxon>
        <taxon>Bacillati</taxon>
        <taxon>Actinomycetota</taxon>
        <taxon>Actinomycetes</taxon>
        <taxon>Glycomycetales</taxon>
        <taxon>Glycomycetaceae</taxon>
        <taxon>Glycomyces</taxon>
    </lineage>
</organism>
<evidence type="ECO:0000313" key="3">
    <source>
        <dbReference type="Proteomes" id="UP001171902"/>
    </source>
</evidence>
<sequence>MHPPQHPVRNAVRAALVALTSLFAVLAAANPASAGAPVGFATEALGEDYCTLFATAGEAEWADIAVEPTVNVTGKAWTTFYRDGRVCLGVEPFDRHLEFIAYDKDAPVDVERIEMPDRGKAFDYSFALTVDETASIDYLTVALCRTAPVIGNPSQHCTGKFVITPPA</sequence>
<dbReference type="RefSeq" id="WP_289954101.1">
    <property type="nucleotide sequence ID" value="NZ_JAUEMJ010000001.1"/>
</dbReference>